<feature type="region of interest" description="Disordered" evidence="4">
    <location>
        <begin position="199"/>
        <end position="279"/>
    </location>
</feature>
<evidence type="ECO:0000256" key="3">
    <source>
        <dbReference type="ARBA" id="ARBA00022840"/>
    </source>
</evidence>
<reference evidence="6 7" key="1">
    <citation type="submission" date="2024-09" db="EMBL/GenBank/DDBJ databases">
        <authorList>
            <person name="Sun Q."/>
            <person name="Mori K."/>
        </authorList>
    </citation>
    <scope>NUCLEOTIDE SEQUENCE [LARGE SCALE GENOMIC DNA]</scope>
    <source>
        <strain evidence="6 7">TBRC 2205</strain>
    </source>
</reference>
<dbReference type="Pfam" id="PF02682">
    <property type="entry name" value="CT_C_D"/>
    <property type="match status" value="1"/>
</dbReference>
<proteinExistence type="predicted"/>
<organism evidence="6 7">
    <name type="scientific">Plantactinospora siamensis</name>
    <dbReference type="NCBI Taxonomy" id="555372"/>
    <lineage>
        <taxon>Bacteria</taxon>
        <taxon>Bacillati</taxon>
        <taxon>Actinomycetota</taxon>
        <taxon>Actinomycetes</taxon>
        <taxon>Micromonosporales</taxon>
        <taxon>Micromonosporaceae</taxon>
        <taxon>Plantactinospora</taxon>
    </lineage>
</organism>
<keyword evidence="2 6" id="KW-0378">Hydrolase</keyword>
<evidence type="ECO:0000256" key="4">
    <source>
        <dbReference type="SAM" id="MobiDB-lite"/>
    </source>
</evidence>
<dbReference type="GO" id="GO:0016787">
    <property type="term" value="F:hydrolase activity"/>
    <property type="evidence" value="ECO:0007669"/>
    <property type="project" value="UniProtKB-KW"/>
</dbReference>
<evidence type="ECO:0000313" key="7">
    <source>
        <dbReference type="Proteomes" id="UP001589894"/>
    </source>
</evidence>
<dbReference type="InterPro" id="IPR010016">
    <property type="entry name" value="PxpB"/>
</dbReference>
<dbReference type="SMART" id="SM00796">
    <property type="entry name" value="AHS1"/>
    <property type="match status" value="1"/>
</dbReference>
<dbReference type="PANTHER" id="PTHR34698">
    <property type="entry name" value="5-OXOPROLINASE SUBUNIT B"/>
    <property type="match status" value="1"/>
</dbReference>
<dbReference type="InterPro" id="IPR003833">
    <property type="entry name" value="CT_C_D"/>
</dbReference>
<feature type="domain" description="Carboxyltransferase" evidence="5">
    <location>
        <begin position="5"/>
        <end position="199"/>
    </location>
</feature>
<dbReference type="Gene3D" id="2.40.100.10">
    <property type="entry name" value="Cyclophilin-like"/>
    <property type="match status" value="1"/>
</dbReference>
<dbReference type="PANTHER" id="PTHR34698:SF2">
    <property type="entry name" value="5-OXOPROLINASE SUBUNIT B"/>
    <property type="match status" value="1"/>
</dbReference>
<dbReference type="EMBL" id="JBHLUE010000011">
    <property type="protein sequence ID" value="MFC0565635.1"/>
    <property type="molecule type" value="Genomic_DNA"/>
</dbReference>
<name>A0ABV6NXX3_9ACTN</name>
<dbReference type="Gene3D" id="3.30.1360.40">
    <property type="match status" value="1"/>
</dbReference>
<comment type="caution">
    <text evidence="6">The sequence shown here is derived from an EMBL/GenBank/DDBJ whole genome shotgun (WGS) entry which is preliminary data.</text>
</comment>
<feature type="compositionally biased region" description="Basic and acidic residues" evidence="4">
    <location>
        <begin position="217"/>
        <end position="279"/>
    </location>
</feature>
<evidence type="ECO:0000313" key="6">
    <source>
        <dbReference type="EMBL" id="MFC0565635.1"/>
    </source>
</evidence>
<protein>
    <submittedName>
        <fullName evidence="6">Allophanate hydrolase subunit 1</fullName>
    </submittedName>
</protein>
<gene>
    <name evidence="6" type="ORF">ACFFHU_16015</name>
</gene>
<keyword evidence="3" id="KW-0067">ATP-binding</keyword>
<evidence type="ECO:0000256" key="1">
    <source>
        <dbReference type="ARBA" id="ARBA00022741"/>
    </source>
</evidence>
<evidence type="ECO:0000256" key="2">
    <source>
        <dbReference type="ARBA" id="ARBA00022801"/>
    </source>
</evidence>
<keyword evidence="7" id="KW-1185">Reference proteome</keyword>
<dbReference type="SUPFAM" id="SSF50891">
    <property type="entry name" value="Cyclophilin-like"/>
    <property type="match status" value="1"/>
</dbReference>
<evidence type="ECO:0000259" key="5">
    <source>
        <dbReference type="SMART" id="SM00796"/>
    </source>
</evidence>
<dbReference type="RefSeq" id="WP_377339588.1">
    <property type="nucleotide sequence ID" value="NZ_JBHLUE010000011.1"/>
</dbReference>
<dbReference type="SUPFAM" id="SSF160467">
    <property type="entry name" value="PH0987 N-terminal domain-like"/>
    <property type="match status" value="1"/>
</dbReference>
<keyword evidence="1" id="KW-0547">Nucleotide-binding</keyword>
<accession>A0ABV6NXX3</accession>
<dbReference type="InterPro" id="IPR029000">
    <property type="entry name" value="Cyclophilin-like_dom_sf"/>
</dbReference>
<dbReference type="Proteomes" id="UP001589894">
    <property type="component" value="Unassembled WGS sequence"/>
</dbReference>
<sequence length="279" mass="29539">MVNPVRVLPVGRWSWLLEVPTGPAAQALHRHLAARRSAGLLPGVLDLVPGARTVLLDAGPAGPDRAHLAALLDTWDGTAAAVPPGPPIEIPVRYDGPDLAEVCRRTGLDRDGLIAAHTGADFTVAFCGFAPGFAYLTGTPAALHVPRRPTPRAVVPAGAVGLAGEYSAVYPTGSPGGWQLIGRTAMALWDETRPEPARLTPGVRVRFTALPDATEPVPDRPETGPSPGRREPDPDRAETGPDRCDPDRRGPDPDRAETGPDRRYPDRRGPDADRPVGRS</sequence>